<dbReference type="Proteomes" id="UP000242881">
    <property type="component" value="Unassembled WGS sequence"/>
</dbReference>
<proteinExistence type="predicted"/>
<evidence type="ECO:0000313" key="5">
    <source>
        <dbReference type="EMBL" id="PMP72253.1"/>
    </source>
</evidence>
<dbReference type="Pfam" id="PF14559">
    <property type="entry name" value="TPR_19"/>
    <property type="match status" value="1"/>
</dbReference>
<dbReference type="InterPro" id="IPR039565">
    <property type="entry name" value="BamD-like"/>
</dbReference>
<dbReference type="Gene3D" id="1.25.40.10">
    <property type="entry name" value="Tetratricopeptide repeat domain"/>
    <property type="match status" value="4"/>
</dbReference>
<comment type="caution">
    <text evidence="5">The sequence shown here is derived from an EMBL/GenBank/DDBJ whole genome shotgun (WGS) entry which is preliminary data.</text>
</comment>
<feature type="domain" description="Outer membrane lipoprotein BamD-like" evidence="4">
    <location>
        <begin position="146"/>
        <end position="240"/>
    </location>
</feature>
<dbReference type="InterPro" id="IPR011990">
    <property type="entry name" value="TPR-like_helical_dom_sf"/>
</dbReference>
<feature type="repeat" description="TPR" evidence="2">
    <location>
        <begin position="810"/>
        <end position="843"/>
    </location>
</feature>
<organism evidence="5 6">
    <name type="scientific">Calditerrivibrio nitroreducens</name>
    <dbReference type="NCBI Taxonomy" id="477976"/>
    <lineage>
        <taxon>Bacteria</taxon>
        <taxon>Pseudomonadati</taxon>
        <taxon>Deferribacterota</taxon>
        <taxon>Deferribacteres</taxon>
        <taxon>Deferribacterales</taxon>
        <taxon>Calditerrivibrionaceae</taxon>
    </lineage>
</organism>
<dbReference type="InterPro" id="IPR019734">
    <property type="entry name" value="TPR_rpt"/>
</dbReference>
<feature type="chain" id="PRO_5014453623" description="Outer membrane lipoprotein BamD-like domain-containing protein" evidence="3">
    <location>
        <begin position="21"/>
        <end position="863"/>
    </location>
</feature>
<dbReference type="Pfam" id="PF13525">
    <property type="entry name" value="YfiO"/>
    <property type="match status" value="1"/>
</dbReference>
<dbReference type="PANTHER" id="PTHR37423">
    <property type="entry name" value="SOLUBLE LYTIC MUREIN TRANSGLYCOSYLASE-RELATED"/>
    <property type="match status" value="1"/>
</dbReference>
<dbReference type="SMART" id="SM00028">
    <property type="entry name" value="TPR"/>
    <property type="match status" value="6"/>
</dbReference>
<dbReference type="AlphaFoldDB" id="A0A2J6WPC3"/>
<dbReference type="PROSITE" id="PS50005">
    <property type="entry name" value="TPR"/>
    <property type="match status" value="1"/>
</dbReference>
<evidence type="ECO:0000256" key="3">
    <source>
        <dbReference type="SAM" id="SignalP"/>
    </source>
</evidence>
<dbReference type="Pfam" id="PF13174">
    <property type="entry name" value="TPR_6"/>
    <property type="match status" value="2"/>
</dbReference>
<reference evidence="5 6" key="1">
    <citation type="submission" date="2018-01" db="EMBL/GenBank/DDBJ databases">
        <title>Metagenomic assembled genomes from two thermal pools in the Uzon Caldera, Kamchatka, Russia.</title>
        <authorList>
            <person name="Wilkins L."/>
            <person name="Ettinger C."/>
        </authorList>
    </citation>
    <scope>NUCLEOTIDE SEQUENCE [LARGE SCALE GENOMIC DNA]</scope>
    <source>
        <strain evidence="5">ZAV-05</strain>
    </source>
</reference>
<evidence type="ECO:0000256" key="1">
    <source>
        <dbReference type="ARBA" id="ARBA00022729"/>
    </source>
</evidence>
<dbReference type="EMBL" id="PNIN01000025">
    <property type="protein sequence ID" value="PMP72253.1"/>
    <property type="molecule type" value="Genomic_DNA"/>
</dbReference>
<sequence>MIKLPFKIFILLLAFTSAMASSGTILIKESSNISEIILKIPPSYVEDYTYKGDTAIIKFNKKFNLNLKDFNKKVLKEITKNGNSLIVKANPWASIFVAKEQDQIRIVIANNPKGKIDINVNTTAAIPVEDQTYKNEESEKLLTELKNKFKNKDYETVITLADKLIEKNPLDKYGEEALFIQGLSYLELGKESDKALFSAASTLDEFTRKFPKSRLFPEAMLKSAETKEKLGFKNEAIYVYQEIIKNVKDEKYLNIAYTKIGELFNELGQPDKALKYFIDYLQKTKPENSPIYGYVGSIYAQKGDFEKASDFFSKYKPKKIDDVTPTTLYWMAVTYENKGDDDTALKLFTIFYNKYQDNSYTDMAMYKAGEILLKKGKNDIALDILKDAKNKFPQKKGGLLAAIKIAELTLSSKDPEFWSIFLNDAMKNNTDPNISMKATKLYIQSLLNSKRYKDGLAEIDKFINKFPDTTDSKSLLEKKEEILFNLAKEYVGKGDITQASSYIDRLTTEFPKTKYLTEALKLKEEMEYSIIKSLYDNKKYAEALKTIEKYLTTNKNPLLKDRWYKLWEDTFFAYVNSLKSDPIKFGLNARQFITLFPNSNKVAELKDQIIKNLQKEFEAILKTNDYYSIIVFYQKNRNDLDRSDKREYYISKVAYALYMVGEKEKSAQLIKSIKLVNDETEFVRNMLNITPNRFNINNYNEDQFQKIISDLRKTNSLKAYQLALDYNRNKPIGIKTAIDILENMDTGDKMVNIDNFLKNIEKQPDNIKKSAYRLYFKSAENGFISKNYQNAIKNYLNYLKYAPKDDPNHPEALYFLGKSYIAIGDNNLALKYLTDLTKRFPNNQYATLAKYEIEDIKWKRLKK</sequence>
<name>A0A2J6WPC3_9BACT</name>
<dbReference type="SUPFAM" id="SSF48452">
    <property type="entry name" value="TPR-like"/>
    <property type="match status" value="3"/>
</dbReference>
<evidence type="ECO:0000256" key="2">
    <source>
        <dbReference type="PROSITE-ProRule" id="PRU00339"/>
    </source>
</evidence>
<gene>
    <name evidence="5" type="ORF">C0187_02140</name>
</gene>
<keyword evidence="1 3" id="KW-0732">Signal</keyword>
<keyword evidence="2" id="KW-0802">TPR repeat</keyword>
<protein>
    <recommendedName>
        <fullName evidence="4">Outer membrane lipoprotein BamD-like domain-containing protein</fullName>
    </recommendedName>
</protein>
<feature type="signal peptide" evidence="3">
    <location>
        <begin position="1"/>
        <end position="20"/>
    </location>
</feature>
<evidence type="ECO:0000259" key="4">
    <source>
        <dbReference type="Pfam" id="PF13525"/>
    </source>
</evidence>
<dbReference type="PANTHER" id="PTHR37423:SF2">
    <property type="entry name" value="MEMBRANE-BOUND LYTIC MUREIN TRANSGLYCOSYLASE C"/>
    <property type="match status" value="1"/>
</dbReference>
<accession>A0A2J6WPC3</accession>
<evidence type="ECO:0000313" key="6">
    <source>
        <dbReference type="Proteomes" id="UP000242881"/>
    </source>
</evidence>